<comment type="caution">
    <text evidence="1">The sequence shown here is derived from an EMBL/GenBank/DDBJ whole genome shotgun (WGS) entry which is preliminary data.</text>
</comment>
<dbReference type="InterPro" id="IPR031817">
    <property type="entry name" value="DotD"/>
</dbReference>
<protein>
    <recommendedName>
        <fullName evidence="2">DotD/TraH family lipoprotein</fullName>
    </recommendedName>
</protein>
<evidence type="ECO:0000313" key="1">
    <source>
        <dbReference type="EMBL" id="MHO04580.1"/>
    </source>
</evidence>
<name>A0A3L0VXC3_ECOLX</name>
<dbReference type="PROSITE" id="PS51257">
    <property type="entry name" value="PROKAR_LIPOPROTEIN"/>
    <property type="match status" value="1"/>
</dbReference>
<dbReference type="InterPro" id="IPR038140">
    <property type="entry name" value="DotD_sf"/>
</dbReference>
<gene>
    <name evidence="1" type="ORF">D9F05_09370</name>
</gene>
<accession>A0A3L0VXC3</accession>
<sequence>MNYQRLLPAIFACTMLSACASKPPEPPVSDKVEKALLSSAESIEKSLKMLAQAEHFEKVEARSKVTRVYHLPGLRKEVSMQWDGELESAIAALAKMSDGYTYQAAIGKKPVVPVMISLPADKRPIQDLIESAALQAANKADVVIDQNTKIVQVRYVDDF</sequence>
<proteinExistence type="predicted"/>
<dbReference type="Pfam" id="PF16816">
    <property type="entry name" value="DotD"/>
    <property type="match status" value="1"/>
</dbReference>
<organism evidence="1">
    <name type="scientific">Escherichia coli</name>
    <dbReference type="NCBI Taxonomy" id="562"/>
    <lineage>
        <taxon>Bacteria</taxon>
        <taxon>Pseudomonadati</taxon>
        <taxon>Pseudomonadota</taxon>
        <taxon>Gammaproteobacteria</taxon>
        <taxon>Enterobacterales</taxon>
        <taxon>Enterobacteriaceae</taxon>
        <taxon>Escherichia</taxon>
    </lineage>
</organism>
<dbReference type="EMBL" id="RNRV01000013">
    <property type="protein sequence ID" value="MHO04580.1"/>
    <property type="molecule type" value="Genomic_DNA"/>
</dbReference>
<evidence type="ECO:0008006" key="2">
    <source>
        <dbReference type="Google" id="ProtNLM"/>
    </source>
</evidence>
<dbReference type="AlphaFoldDB" id="A0A3L0VXC3"/>
<reference evidence="1" key="1">
    <citation type="submission" date="2018-10" db="EMBL/GenBank/DDBJ databases">
        <authorList>
            <consortium name="NARMS: The National Antimicrobial Resistance Monitoring System"/>
        </authorList>
    </citation>
    <scope>NUCLEOTIDE SEQUENCE [LARGE SCALE GENOMIC DNA]</scope>
    <source>
        <strain evidence="1">CVM N17EC0388</strain>
    </source>
</reference>
<dbReference type="Gene3D" id="3.55.50.60">
    <property type="entry name" value="DotD protein"/>
    <property type="match status" value="1"/>
</dbReference>